<dbReference type="GO" id="GO:0000981">
    <property type="term" value="F:DNA-binding transcription factor activity, RNA polymerase II-specific"/>
    <property type="evidence" value="ECO:0007669"/>
    <property type="project" value="InterPro"/>
</dbReference>
<evidence type="ECO:0000313" key="10">
    <source>
        <dbReference type="Proteomes" id="UP001309876"/>
    </source>
</evidence>
<protein>
    <recommendedName>
        <fullName evidence="8">Zn(2)-C6 fungal-type domain-containing protein</fullName>
    </recommendedName>
</protein>
<evidence type="ECO:0000256" key="6">
    <source>
        <dbReference type="ARBA" id="ARBA00023242"/>
    </source>
</evidence>
<evidence type="ECO:0000256" key="1">
    <source>
        <dbReference type="ARBA" id="ARBA00022723"/>
    </source>
</evidence>
<dbReference type="InterPro" id="IPR001138">
    <property type="entry name" value="Zn2Cys6_DnaBD"/>
</dbReference>
<keyword evidence="1" id="KW-0479">Metal-binding</keyword>
<keyword evidence="4" id="KW-0238">DNA-binding</keyword>
<dbReference type="PROSITE" id="PS50048">
    <property type="entry name" value="ZN2_CY6_FUNGAL_2"/>
    <property type="match status" value="2"/>
</dbReference>
<evidence type="ECO:0000256" key="7">
    <source>
        <dbReference type="SAM" id="MobiDB-lite"/>
    </source>
</evidence>
<dbReference type="CDD" id="cd00067">
    <property type="entry name" value="GAL4"/>
    <property type="match status" value="2"/>
</dbReference>
<evidence type="ECO:0000256" key="2">
    <source>
        <dbReference type="ARBA" id="ARBA00022833"/>
    </source>
</evidence>
<dbReference type="PANTHER" id="PTHR36206">
    <property type="entry name" value="ASPERCRYPTIN BIOSYNTHESIS CLUSTER-SPECIFIC TRANSCRIPTION REGULATOR ATNN-RELATED"/>
    <property type="match status" value="1"/>
</dbReference>
<keyword evidence="5" id="KW-0804">Transcription</keyword>
<accession>A0AAN7T0W2</accession>
<evidence type="ECO:0000259" key="8">
    <source>
        <dbReference type="PROSITE" id="PS50048"/>
    </source>
</evidence>
<dbReference type="GO" id="GO:0003677">
    <property type="term" value="F:DNA binding"/>
    <property type="evidence" value="ECO:0007669"/>
    <property type="project" value="UniProtKB-KW"/>
</dbReference>
<feature type="compositionally biased region" description="Low complexity" evidence="7">
    <location>
        <begin position="73"/>
        <end position="84"/>
    </location>
</feature>
<evidence type="ECO:0000313" key="9">
    <source>
        <dbReference type="EMBL" id="KAK5085873.1"/>
    </source>
</evidence>
<dbReference type="GO" id="GO:0008270">
    <property type="term" value="F:zinc ion binding"/>
    <property type="evidence" value="ECO:0007669"/>
    <property type="project" value="InterPro"/>
</dbReference>
<feature type="region of interest" description="Disordered" evidence="7">
    <location>
        <begin position="73"/>
        <end position="124"/>
    </location>
</feature>
<dbReference type="PANTHER" id="PTHR36206:SF13">
    <property type="entry name" value="TRANSCRIPTIONAL REGULATORY PROTEIN MOC3"/>
    <property type="match status" value="1"/>
</dbReference>
<evidence type="ECO:0000256" key="5">
    <source>
        <dbReference type="ARBA" id="ARBA00023163"/>
    </source>
</evidence>
<keyword evidence="2" id="KW-0862">Zinc</keyword>
<reference evidence="9 10" key="1">
    <citation type="submission" date="2023-08" db="EMBL/GenBank/DDBJ databases">
        <title>Black Yeasts Isolated from many extreme environments.</title>
        <authorList>
            <person name="Coleine C."/>
            <person name="Stajich J.E."/>
            <person name="Selbmann L."/>
        </authorList>
    </citation>
    <scope>NUCLEOTIDE SEQUENCE [LARGE SCALE GENOMIC DNA]</scope>
    <source>
        <strain evidence="9 10">CCFEE 5910</strain>
    </source>
</reference>
<dbReference type="PROSITE" id="PS00463">
    <property type="entry name" value="ZN2_CY6_FUNGAL_1"/>
    <property type="match status" value="2"/>
</dbReference>
<keyword evidence="3" id="KW-0805">Transcription regulation</keyword>
<dbReference type="Pfam" id="PF00172">
    <property type="entry name" value="Zn_clus"/>
    <property type="match status" value="2"/>
</dbReference>
<evidence type="ECO:0000256" key="4">
    <source>
        <dbReference type="ARBA" id="ARBA00023125"/>
    </source>
</evidence>
<dbReference type="InterPro" id="IPR052360">
    <property type="entry name" value="Transcr_Regulatory_Proteins"/>
</dbReference>
<keyword evidence="6" id="KW-0539">Nucleus</keyword>
<keyword evidence="10" id="KW-1185">Reference proteome</keyword>
<dbReference type="Proteomes" id="UP001309876">
    <property type="component" value="Unassembled WGS sequence"/>
</dbReference>
<dbReference type="SUPFAM" id="SSF57701">
    <property type="entry name" value="Zn2/Cys6 DNA-binding domain"/>
    <property type="match status" value="2"/>
</dbReference>
<gene>
    <name evidence="9" type="ORF">LTR05_005162</name>
</gene>
<organism evidence="9 10">
    <name type="scientific">Lithohypha guttulata</name>
    <dbReference type="NCBI Taxonomy" id="1690604"/>
    <lineage>
        <taxon>Eukaryota</taxon>
        <taxon>Fungi</taxon>
        <taxon>Dikarya</taxon>
        <taxon>Ascomycota</taxon>
        <taxon>Pezizomycotina</taxon>
        <taxon>Eurotiomycetes</taxon>
        <taxon>Chaetothyriomycetidae</taxon>
        <taxon>Chaetothyriales</taxon>
        <taxon>Trichomeriaceae</taxon>
        <taxon>Lithohypha</taxon>
    </lineage>
</organism>
<sequence length="542" mass="61552">MRVHPDDRKKKHHAKSRHGCISCKKRHLKCDEARPECQRCIKDFGKCEGYRTPKAWLFESAQEDPGTVVYEISSNSPSSGSVTSVLRDRSSPISSQTSLSVRSSISSKHSTSPEPEHTRQKRWAPKSRSGCVTCKKRRIKCDEGRPACGRCTASSRKCEYTQPPLEDFAEDLPEEVQALELLQRKIDMFEDPDHPPTFKYVHSSPYKSQTEHQTFVHWQNRTESCQVISRSFGDFNILGCELPKAAWNYDCLKHGLLSAASVTASIERFSLGESNERQAVVEAVKQSSMAITSIFKEKPPPEVTVLVAFVFWFMEAWIGQWDRAVMHLASAARMCEQGFPNGQVSEAVAWYVTVCATGVPQALKSPDILKYVQDPDDNHDEKFQIRLLWGIREAVTGIRLLDQARAKALQVRPNDCSRFNIMLASHQAQMRFMSERWRQYAKLQLTKVGSEARIPPAPIVPTYDKVLEMIDYFIEDDEDYDALILAVRLKMIQRSLPLFVAGTNIEIRKDAALSIPIKVEAVETETRMISSDINFRARMNST</sequence>
<dbReference type="SMART" id="SM00066">
    <property type="entry name" value="GAL4"/>
    <property type="match status" value="2"/>
</dbReference>
<dbReference type="EMBL" id="JAVRRJ010000004">
    <property type="protein sequence ID" value="KAK5085873.1"/>
    <property type="molecule type" value="Genomic_DNA"/>
</dbReference>
<feature type="domain" description="Zn(2)-C6 fungal-type" evidence="8">
    <location>
        <begin position="19"/>
        <end position="47"/>
    </location>
</feature>
<dbReference type="AlphaFoldDB" id="A0AAN7T0W2"/>
<proteinExistence type="predicted"/>
<dbReference type="InterPro" id="IPR036864">
    <property type="entry name" value="Zn2-C6_fun-type_DNA-bd_sf"/>
</dbReference>
<evidence type="ECO:0000256" key="3">
    <source>
        <dbReference type="ARBA" id="ARBA00023015"/>
    </source>
</evidence>
<name>A0AAN7T0W2_9EURO</name>
<dbReference type="Gene3D" id="4.10.240.10">
    <property type="entry name" value="Zn(2)-C6 fungal-type DNA-binding domain"/>
    <property type="match status" value="2"/>
</dbReference>
<comment type="caution">
    <text evidence="9">The sequence shown here is derived from an EMBL/GenBank/DDBJ whole genome shotgun (WGS) entry which is preliminary data.</text>
</comment>
<feature type="compositionally biased region" description="Polar residues" evidence="7">
    <location>
        <begin position="91"/>
        <end position="113"/>
    </location>
</feature>
<feature type="domain" description="Zn(2)-C6 fungal-type" evidence="8">
    <location>
        <begin position="130"/>
        <end position="160"/>
    </location>
</feature>